<dbReference type="Pfam" id="PF08280">
    <property type="entry name" value="HTH_Mga"/>
    <property type="match status" value="1"/>
</dbReference>
<keyword evidence="2" id="KW-0804">Transcription</keyword>
<dbReference type="InterPro" id="IPR013199">
    <property type="entry name" value="HTH_Mga_DNA-bd_dom"/>
</dbReference>
<dbReference type="EMBL" id="CABEEP010000001">
    <property type="protein sequence ID" value="VTQ69372.1"/>
    <property type="molecule type" value="Genomic_DNA"/>
</dbReference>
<organism evidence="5 6">
    <name type="scientific">Enterococcus hirae</name>
    <dbReference type="NCBI Taxonomy" id="1354"/>
    <lineage>
        <taxon>Bacteria</taxon>
        <taxon>Bacillati</taxon>
        <taxon>Bacillota</taxon>
        <taxon>Bacilli</taxon>
        <taxon>Lactobacillales</taxon>
        <taxon>Enterococcaceae</taxon>
        <taxon>Enterococcus</taxon>
    </lineage>
</organism>
<dbReference type="Pfam" id="PF18333">
    <property type="entry name" value="ssDNA_DBD"/>
    <property type="match status" value="1"/>
</dbReference>
<feature type="domain" description="Mga helix-turn-helix" evidence="3">
    <location>
        <begin position="77"/>
        <end position="163"/>
    </location>
</feature>
<keyword evidence="1" id="KW-0805">Transcription regulation</keyword>
<evidence type="ECO:0000313" key="5">
    <source>
        <dbReference type="EMBL" id="VTQ69372.1"/>
    </source>
</evidence>
<dbReference type="Gene3D" id="1.10.1790.40">
    <property type="match status" value="1"/>
</dbReference>
<dbReference type="RefSeq" id="WP_010737011.1">
    <property type="nucleotide sequence ID" value="NZ_AP027299.1"/>
</dbReference>
<dbReference type="PANTHER" id="PTHR30185">
    <property type="entry name" value="CRYPTIC BETA-GLUCOSIDE BGL OPERON ANTITERMINATOR"/>
    <property type="match status" value="1"/>
</dbReference>
<accession>A0A7Z9AVZ1</accession>
<dbReference type="Gene3D" id="1.10.1790.30">
    <property type="match status" value="1"/>
</dbReference>
<feature type="domain" description="M protein trans-acting positive regulator (MGA) HTH" evidence="4">
    <location>
        <begin position="11"/>
        <end position="68"/>
    </location>
</feature>
<dbReference type="InterPro" id="IPR036388">
    <property type="entry name" value="WH-like_DNA-bd_sf"/>
</dbReference>
<dbReference type="InterPro" id="IPR050661">
    <property type="entry name" value="BglG_antiterminators"/>
</dbReference>
<dbReference type="PANTHER" id="PTHR30185:SF18">
    <property type="entry name" value="TRANSCRIPTIONAL REGULATOR MTLR"/>
    <property type="match status" value="1"/>
</dbReference>
<evidence type="ECO:0000313" key="6">
    <source>
        <dbReference type="Proteomes" id="UP000352698"/>
    </source>
</evidence>
<dbReference type="AlphaFoldDB" id="A0A7Z9AVZ1"/>
<sequence length="484" mass="57126">MYSLMKKIITEKDIKRQVSLVELLLNHSQITVNELAEVVNTTERTIFSDLQTIKTQLPKGWLINSDQSGIQLKNEQNLLTNELWEIFLTQSISVQLLKELLTIKEVATPTFLARNGLSYETLNRHVKKLNQQLVVYELQIEQNRHRLSFSGEEETIRLFYHRLLMPFTHNNYFFEDYSIHESHYFRFLKRLRQAELAVDTEEVFGICWFFINTIRIKAGCRIPTSLFSTQDQLFLLYAPELEKLYRTEGVYLKDKEAAFAFSCFLDSWNYNNSYPPMILDILHRHPAETNIREFVNRLSESLAIKELEQTNLPENLILLLLKYYESPLLIEQTTKQYHYYLKEYEQEYPELYPHKFALLQQVKESTSMVKKVTNETYFFYLLSLLIQQTLLAVQPYQATIYFIFQGEPSWKAFLQQELNAYLGKRVILEPIELSQLSDITIKKNDLLVSNIPIDTPPMPVIYLSTIPTKNELDRLSDLSLRSYL</sequence>
<gene>
    <name evidence="5" type="ORF">NCTC12204_02451</name>
</gene>
<reference evidence="5 6" key="1">
    <citation type="submission" date="2019-05" db="EMBL/GenBank/DDBJ databases">
        <authorList>
            <consortium name="Pathogen Informatics"/>
        </authorList>
    </citation>
    <scope>NUCLEOTIDE SEQUENCE [LARGE SCALE GENOMIC DNA]</scope>
    <source>
        <strain evidence="5 6">NCTC12204</strain>
    </source>
</reference>
<evidence type="ECO:0000259" key="3">
    <source>
        <dbReference type="Pfam" id="PF05043"/>
    </source>
</evidence>
<dbReference type="Gene3D" id="3.40.50.2300">
    <property type="match status" value="1"/>
</dbReference>
<evidence type="ECO:0000256" key="2">
    <source>
        <dbReference type="ARBA" id="ARBA00023163"/>
    </source>
</evidence>
<protein>
    <submittedName>
        <fullName evidence="5">Helix-turn-helix domain-containing protein</fullName>
    </submittedName>
</protein>
<dbReference type="Gene3D" id="1.10.10.10">
    <property type="entry name" value="Winged helix-like DNA-binding domain superfamily/Winged helix DNA-binding domain"/>
    <property type="match status" value="2"/>
</dbReference>
<proteinExistence type="predicted"/>
<dbReference type="InterPro" id="IPR007737">
    <property type="entry name" value="Mga_HTH"/>
</dbReference>
<comment type="caution">
    <text evidence="5">The sequence shown here is derived from an EMBL/GenBank/DDBJ whole genome shotgun (WGS) entry which is preliminary data.</text>
</comment>
<dbReference type="Proteomes" id="UP000352698">
    <property type="component" value="Unassembled WGS sequence"/>
</dbReference>
<evidence type="ECO:0000259" key="4">
    <source>
        <dbReference type="Pfam" id="PF08280"/>
    </source>
</evidence>
<name>A0A7Z9AVZ1_ENTHR</name>
<evidence type="ECO:0000256" key="1">
    <source>
        <dbReference type="ARBA" id="ARBA00023015"/>
    </source>
</evidence>
<dbReference type="Pfam" id="PF05043">
    <property type="entry name" value="Mga"/>
    <property type="match status" value="1"/>
</dbReference>